<feature type="region of interest" description="Disordered" evidence="1">
    <location>
        <begin position="303"/>
        <end position="351"/>
    </location>
</feature>
<dbReference type="AlphaFoldDB" id="A0AAW5HX35"/>
<evidence type="ECO:0000313" key="3">
    <source>
        <dbReference type="EMBL" id="MCO6394351.1"/>
    </source>
</evidence>
<keyword evidence="4" id="KW-1185">Reference proteome</keyword>
<evidence type="ECO:0000259" key="2">
    <source>
        <dbReference type="Pfam" id="PF13338"/>
    </source>
</evidence>
<feature type="domain" description="AbiEi antitoxin N-terminal" evidence="2">
    <location>
        <begin position="12"/>
        <end position="54"/>
    </location>
</feature>
<feature type="compositionally biased region" description="Basic residues" evidence="1">
    <location>
        <begin position="342"/>
        <end position="351"/>
    </location>
</feature>
<reference evidence="3 4" key="1">
    <citation type="submission" date="2021-01" db="EMBL/GenBank/DDBJ databases">
        <title>Identification and Characterization of Corynebacterium sp.</title>
        <authorList>
            <person name="Luo Q."/>
            <person name="Qu P."/>
            <person name="Chen Q."/>
        </authorList>
    </citation>
    <scope>NUCLEOTIDE SEQUENCE [LARGE SCALE GENOMIC DNA]</scope>
    <source>
        <strain evidence="3 4">MC-18</strain>
    </source>
</reference>
<evidence type="ECO:0000313" key="4">
    <source>
        <dbReference type="Proteomes" id="UP001205920"/>
    </source>
</evidence>
<accession>A0AAW5HX35</accession>
<organism evidence="3 4">
    <name type="scientific">Corynebacterium lipophilum</name>
    <dbReference type="NCBI Taxonomy" id="2804918"/>
    <lineage>
        <taxon>Bacteria</taxon>
        <taxon>Bacillati</taxon>
        <taxon>Actinomycetota</taxon>
        <taxon>Actinomycetes</taxon>
        <taxon>Mycobacteriales</taxon>
        <taxon>Corynebacteriaceae</taxon>
        <taxon>Corynebacterium</taxon>
    </lineage>
</organism>
<name>A0AAW5HX35_9CORY</name>
<comment type="caution">
    <text evidence="3">The sequence shown here is derived from an EMBL/GenBank/DDBJ whole genome shotgun (WGS) entry which is preliminary data.</text>
</comment>
<sequence>MDAAESLEIIGEIASQQWELCTAKQARAEGVTPLTLSRLETRGGLIRVRHGVYATVGTMISPALDVKAQWLALRPEMMAADRVHDPTLASESVISHTTAAELWGIGDLWPDGIHFTVNRRRQSRQPEVQFHRSKLHDHEWTLHPEHNLPITTAARTIVDLALDGHEPQHLLDLIADASAKQLLQEPELLSAFTGNETAFGLLKGDQEGLRMLWKECFPPVPAAIMEEQIQRAVAKALGPLAEELKALAAKMPLQTDFHSSNVEEALQNMLAGRAATAHALEATHKQLAETIVHSEGLKTLWLSTPLPPSHTAKPQGESCATTSKTKGAPRSDRFSTEEGSKPRRKEAKRRI</sequence>
<dbReference type="RefSeq" id="WP_252931227.1">
    <property type="nucleotide sequence ID" value="NZ_JAEUWV010000004.1"/>
</dbReference>
<dbReference type="EMBL" id="JAEUWV010000004">
    <property type="protein sequence ID" value="MCO6394351.1"/>
    <property type="molecule type" value="Genomic_DNA"/>
</dbReference>
<dbReference type="Pfam" id="PF13338">
    <property type="entry name" value="AbiEi_4"/>
    <property type="match status" value="1"/>
</dbReference>
<dbReference type="Proteomes" id="UP001205920">
    <property type="component" value="Unassembled WGS sequence"/>
</dbReference>
<evidence type="ECO:0000256" key="1">
    <source>
        <dbReference type="SAM" id="MobiDB-lite"/>
    </source>
</evidence>
<protein>
    <submittedName>
        <fullName evidence="3">Type IV toxin-antitoxin system AbiEi family antitoxin domain-containing protein</fullName>
    </submittedName>
</protein>
<proteinExistence type="predicted"/>
<gene>
    <name evidence="3" type="ORF">JMN37_05065</name>
</gene>
<feature type="compositionally biased region" description="Basic and acidic residues" evidence="1">
    <location>
        <begin position="329"/>
        <end position="341"/>
    </location>
</feature>
<dbReference type="InterPro" id="IPR025159">
    <property type="entry name" value="AbiEi_N"/>
</dbReference>